<evidence type="ECO:0000259" key="2">
    <source>
        <dbReference type="Pfam" id="PF07593"/>
    </source>
</evidence>
<dbReference type="PANTHER" id="PTHR16026:SF0">
    <property type="entry name" value="CARTILAGE ACIDIC PROTEIN 1"/>
    <property type="match status" value="1"/>
</dbReference>
<dbReference type="Proteomes" id="UP000808349">
    <property type="component" value="Unassembled WGS sequence"/>
</dbReference>
<dbReference type="InterPro" id="IPR028994">
    <property type="entry name" value="Integrin_alpha_N"/>
</dbReference>
<dbReference type="Pfam" id="PF07593">
    <property type="entry name" value="UnbV_ASPIC"/>
    <property type="match status" value="1"/>
</dbReference>
<gene>
    <name evidence="3" type="ORF">IPO85_01465</name>
</gene>
<evidence type="ECO:0000256" key="1">
    <source>
        <dbReference type="ARBA" id="ARBA00022729"/>
    </source>
</evidence>
<dbReference type="Gene3D" id="2.130.10.130">
    <property type="entry name" value="Integrin alpha, N-terminal"/>
    <property type="match status" value="4"/>
</dbReference>
<dbReference type="SUPFAM" id="SSF69318">
    <property type="entry name" value="Integrin alpha N-terminal domain"/>
    <property type="match status" value="3"/>
</dbReference>
<evidence type="ECO:0000313" key="3">
    <source>
        <dbReference type="EMBL" id="MBK9716194.1"/>
    </source>
</evidence>
<dbReference type="Pfam" id="PF13517">
    <property type="entry name" value="FG-GAP_3"/>
    <property type="match status" value="6"/>
</dbReference>
<evidence type="ECO:0000313" key="4">
    <source>
        <dbReference type="Proteomes" id="UP000808349"/>
    </source>
</evidence>
<sequence>MMKSTYVFFYVWSCIFYFSCNQAKQEQTVSNDKKTTGFELINSTHTNIHFSNTLTEDNQYNYLNYEAIYNGAGVAILDVNNDGLQDLFFVSNQDKEKLYLNRGDFKFDDISESAGIQGADEWTAGVCVADVNGDGYDDIYVCCHLLENEEKRGNKLYINNKNNTFTEQASQFGIDDKGYSIHANFFDYDLDGDLDLLVANQPPNNNKTRQEILKPEYIYSNHFYKNNGNNTFTDVTNESGLFQVGYCLSTSVGDFSNDGYPDIYVANDYNVPDAVYLNLRNGTFQNITANALNHMSNFSMGCDMSDMNNDGWLDIFVADMVSENRYRNKVNMSGMNPAQFWKFVNLGFQYQYMFNTMQLNQGNGHFSEIAQMLGMSKTDWSWSAFFSDFDNDGWKDLYITNGLMRDVRNKDFDHLRSEFLMNKNNPSYQGERFNSAVDLLNKAPSVKISNYMFQNKGSLNFENKTSAWKLNDPSFSQGAAFGDLDNDGNIDLVVNNMNDPAFIYRNTNTDGHFIRLKLKGEKLNTRSFGARAVIYINGSMQVQELTNVRGYMSTSEPYLHFGVGNSQIIDSVIVRWPSGKTIKKLNVKANQLLELNEADAIESRVQFLETNTLQYSQEVNSENLNRISHIQNNYDDFKREILIPHKMSTLGPCLAIADVNSDGLEDFYLGGSAGFSGQLYLQGNDGNFLLQTSGPWQAIKGSEDGDALFFDADQDGDLDLIVCSGSNVFPQNSPLYNDRLFINNGKGQYTDGSKKLPKLSTSKGLVKAFDVDGDKDLDLFLGGRQLPGKYGLSVQSYILINDDGIFIDKTKELCPVLCSDFGNVSCGSWLDIDSDSDQDLVLGGEWMNIKILENNGHGYFSDQSVKWKTDSTFGWWNSIVATDIDADGDLDLLAGNLGLNSKFKTSKEKPFSIYLNDFDQNGTWDSYLGAYDADGKIYPVRGRQCSSEQMPFIKEKFSNYESFAKATLDNILEGKMDHTVVKRVTEFKNGFFINEGKNGFKFKPFPMEAQIAPIYDFVVYDFNNDGKMDLAYGGNYFNREVETTRSDAGIGGILLGDGKLNFVPVHPSLTGLKLNRDLRKMKLIKVGNKDCILSANNNSPIQLNMIK</sequence>
<proteinExistence type="predicted"/>
<name>A0A9D7S7E0_9BACT</name>
<dbReference type="AlphaFoldDB" id="A0A9D7S7E0"/>
<accession>A0A9D7S7E0</accession>
<organism evidence="3 4">
    <name type="scientific">Candidatus Defluviibacterium haderslevense</name>
    <dbReference type="NCBI Taxonomy" id="2981993"/>
    <lineage>
        <taxon>Bacteria</taxon>
        <taxon>Pseudomonadati</taxon>
        <taxon>Bacteroidota</taxon>
        <taxon>Saprospiria</taxon>
        <taxon>Saprospirales</taxon>
        <taxon>Saprospiraceae</taxon>
        <taxon>Candidatus Defluviibacterium</taxon>
    </lineage>
</organism>
<reference evidence="3 4" key="1">
    <citation type="submission" date="2020-10" db="EMBL/GenBank/DDBJ databases">
        <title>Connecting structure to function with the recovery of over 1000 high-quality activated sludge metagenome-assembled genomes encoding full-length rRNA genes using long-read sequencing.</title>
        <authorList>
            <person name="Singleton C.M."/>
            <person name="Petriglieri F."/>
            <person name="Kristensen J.M."/>
            <person name="Kirkegaard R.H."/>
            <person name="Michaelsen T.Y."/>
            <person name="Andersen M.H."/>
            <person name="Karst S.M."/>
            <person name="Dueholm M.S."/>
            <person name="Nielsen P.H."/>
            <person name="Albertsen M."/>
        </authorList>
    </citation>
    <scope>NUCLEOTIDE SEQUENCE [LARGE SCALE GENOMIC DNA]</scope>
    <source>
        <strain evidence="3">Ribe_18-Q3-R11-54_BAT3C.373</strain>
    </source>
</reference>
<keyword evidence="1" id="KW-0732">Signal</keyword>
<dbReference type="EMBL" id="JADKFW010000004">
    <property type="protein sequence ID" value="MBK9716194.1"/>
    <property type="molecule type" value="Genomic_DNA"/>
</dbReference>
<dbReference type="InterPro" id="IPR011519">
    <property type="entry name" value="UnbV_ASPIC"/>
</dbReference>
<feature type="domain" description="ASPIC/UnbV" evidence="2">
    <location>
        <begin position="528"/>
        <end position="593"/>
    </location>
</feature>
<dbReference type="InterPro" id="IPR013517">
    <property type="entry name" value="FG-GAP"/>
</dbReference>
<dbReference type="InterPro" id="IPR027039">
    <property type="entry name" value="Crtac1"/>
</dbReference>
<comment type="caution">
    <text evidence="3">The sequence shown here is derived from an EMBL/GenBank/DDBJ whole genome shotgun (WGS) entry which is preliminary data.</text>
</comment>
<dbReference type="PANTHER" id="PTHR16026">
    <property type="entry name" value="CARTILAGE ACIDIC PROTEIN 1"/>
    <property type="match status" value="1"/>
</dbReference>
<protein>
    <submittedName>
        <fullName evidence="3">VCBS repeat-containing protein</fullName>
    </submittedName>
</protein>